<organism evidence="8">
    <name type="scientific">Cyprinus carpio</name>
    <name type="common">Common carp</name>
    <dbReference type="NCBI Taxonomy" id="7962"/>
    <lineage>
        <taxon>Eukaryota</taxon>
        <taxon>Metazoa</taxon>
        <taxon>Chordata</taxon>
        <taxon>Craniata</taxon>
        <taxon>Vertebrata</taxon>
        <taxon>Euteleostomi</taxon>
        <taxon>Actinopterygii</taxon>
        <taxon>Neopterygii</taxon>
        <taxon>Teleostei</taxon>
        <taxon>Ostariophysi</taxon>
        <taxon>Cypriniformes</taxon>
        <taxon>Cyprinidae</taxon>
        <taxon>Cyprininae</taxon>
        <taxon>Cyprinus</taxon>
    </lineage>
</organism>
<name>A0A5Q2UAT0_CYPCA</name>
<reference evidence="8" key="1">
    <citation type="submission" date="2019-04" db="EMBL/GenBank/DDBJ databases">
        <title>Genome-wide analysis of complement system genes in common carp (Cyprinus carpio): identification, evolution, and mRNA expression profiles.</title>
        <authorList>
            <person name="Lv H."/>
            <person name="Xu P."/>
            <person name="Li X."/>
        </authorList>
    </citation>
    <scope>NUCLEOTIDE SEQUENCE</scope>
    <source>
        <strain evidence="8">YR00</strain>
        <tissue evidence="8">Muscle</tissue>
    </source>
</reference>
<keyword evidence="3" id="KW-0677">Repeat</keyword>
<feature type="chain" id="PRO_5024464004" evidence="6">
    <location>
        <begin position="23"/>
        <end position="579"/>
    </location>
</feature>
<dbReference type="PANTHER" id="PTHR45785:SF7">
    <property type="entry name" value="COMPLEMENT FACTOR H"/>
    <property type="match status" value="1"/>
</dbReference>
<feature type="signal peptide" evidence="6">
    <location>
        <begin position="1"/>
        <end position="22"/>
    </location>
</feature>
<dbReference type="SMART" id="SM00032">
    <property type="entry name" value="CCP"/>
    <property type="match status" value="9"/>
</dbReference>
<sequence>MALVWRNIRILVFAHFVVSCLSARCGEPTEYPDKQLHKRYLNKLMFNHGEQVRYTCLPGYTPSEGSLTSRCQEGHWTALDLKCQKKKCNALGDIENGQYIQQGRSFGDKAIAMCNKGYVLRGEGVRICMQNGWNGTDPICEVSKIMCLAPAVANGWIKPGEMTQYTPQDTVTIICREGFVLTGSPQVTCGPDGQWQGLPECSLKGQFPKGLRSRLAIPKKTCPTPDLGKNGTVKEQKSDYMPGQFISVTCNEGFVGSGVFMCRARSKWHPKEPVCQLITCPAPAVANGRIKPGSRVYKTSDTVDVICNEGFDLNGSPVVTCGPDGQWQALPKCRPKRISAGKCGPAPSIPHAFPRDRSFTLKEYPSGARIHYKCSIGYVRARGSASIHCFKGRWTKWSLRCERKKCGSAGEIFYGQYEYTGVLFGDSATAICHEGYELTGSKVRTCRDGGWDGRSPVCEPVHCPPPQEVSGAEMLDPIYDHVPFGHVVSYHCRSGALIGAREIYCTKNGTWSAPPPECKDIVCPNPHVPRGSRMRGFRAVYKYGNTVTIACNPGSVLSGESLVTCGIDGKWKPELPICV</sequence>
<evidence type="ECO:0000313" key="8">
    <source>
        <dbReference type="EMBL" id="QGH45510.1"/>
    </source>
</evidence>
<dbReference type="Pfam" id="PF00084">
    <property type="entry name" value="Sushi"/>
    <property type="match status" value="9"/>
</dbReference>
<dbReference type="InterPro" id="IPR000436">
    <property type="entry name" value="Sushi_SCR_CCP_dom"/>
</dbReference>
<evidence type="ECO:0000259" key="7">
    <source>
        <dbReference type="PROSITE" id="PS50923"/>
    </source>
</evidence>
<feature type="domain" description="Sushi" evidence="7">
    <location>
        <begin position="220"/>
        <end position="277"/>
    </location>
</feature>
<dbReference type="AlphaFoldDB" id="A0A5Q2UAT0"/>
<dbReference type="InterPro" id="IPR051503">
    <property type="entry name" value="ComplSys_Reg/VirEntry_Med"/>
</dbReference>
<feature type="disulfide bond" evidence="5">
    <location>
        <begin position="374"/>
        <end position="401"/>
    </location>
</feature>
<dbReference type="SUPFAM" id="SSF57535">
    <property type="entry name" value="Complement control module/SCR domain"/>
    <property type="match status" value="9"/>
</dbReference>
<evidence type="ECO:0000256" key="4">
    <source>
        <dbReference type="ARBA" id="ARBA00023157"/>
    </source>
</evidence>
<dbReference type="PROSITE" id="PS50923">
    <property type="entry name" value="SUSHI"/>
    <property type="match status" value="9"/>
</dbReference>
<comment type="caution">
    <text evidence="5">Lacks conserved residue(s) required for the propagation of feature annotation.</text>
</comment>
<feature type="domain" description="Sushi" evidence="7">
    <location>
        <begin position="341"/>
        <end position="403"/>
    </location>
</feature>
<evidence type="ECO:0000256" key="2">
    <source>
        <dbReference type="ARBA" id="ARBA00022729"/>
    </source>
</evidence>
<feature type="domain" description="Sushi" evidence="7">
    <location>
        <begin position="86"/>
        <end position="142"/>
    </location>
</feature>
<evidence type="ECO:0000256" key="6">
    <source>
        <dbReference type="SAM" id="SignalP"/>
    </source>
</evidence>
<keyword evidence="4 5" id="KW-1015">Disulfide bond</keyword>
<keyword evidence="2 6" id="KW-0732">Signal</keyword>
<feature type="domain" description="Sushi" evidence="7">
    <location>
        <begin position="404"/>
        <end position="460"/>
    </location>
</feature>
<accession>A0A5Q2UAT0</accession>
<dbReference type="CDD" id="cd00033">
    <property type="entry name" value="CCP"/>
    <property type="match status" value="9"/>
</dbReference>
<proteinExistence type="evidence at transcript level"/>
<feature type="domain" description="Sushi" evidence="7">
    <location>
        <begin position="145"/>
        <end position="203"/>
    </location>
</feature>
<dbReference type="EMBL" id="MK848816">
    <property type="protein sequence ID" value="QGH45510.1"/>
    <property type="molecule type" value="mRNA"/>
</dbReference>
<feature type="disulfide bond" evidence="5">
    <location>
        <begin position="551"/>
        <end position="578"/>
    </location>
</feature>
<dbReference type="PROSITE" id="PS51257">
    <property type="entry name" value="PROKAR_LIPOPROTEIN"/>
    <property type="match status" value="1"/>
</dbReference>
<evidence type="ECO:0000256" key="3">
    <source>
        <dbReference type="ARBA" id="ARBA00022737"/>
    </source>
</evidence>
<protein>
    <submittedName>
        <fullName evidence="8">Complement system-related protein C4BP-1</fullName>
    </submittedName>
</protein>
<feature type="disulfide bond" evidence="5">
    <location>
        <begin position="56"/>
        <end position="83"/>
    </location>
</feature>
<evidence type="ECO:0000256" key="5">
    <source>
        <dbReference type="PROSITE-ProRule" id="PRU00302"/>
    </source>
</evidence>
<dbReference type="Gene3D" id="2.10.70.10">
    <property type="entry name" value="Complement Module, domain 1"/>
    <property type="match status" value="9"/>
</dbReference>
<dbReference type="FunFam" id="2.10.70.10:FF:000014">
    <property type="entry name" value="Membrane cofactor protein"/>
    <property type="match status" value="1"/>
</dbReference>
<evidence type="ECO:0000256" key="1">
    <source>
        <dbReference type="ARBA" id="ARBA00022659"/>
    </source>
</evidence>
<feature type="domain" description="Sushi" evidence="7">
    <location>
        <begin position="278"/>
        <end position="335"/>
    </location>
</feature>
<dbReference type="PANTHER" id="PTHR45785">
    <property type="entry name" value="COMPLEMENT FACTOR H-RELATED"/>
    <property type="match status" value="1"/>
</dbReference>
<feature type="domain" description="Sushi" evidence="7">
    <location>
        <begin position="23"/>
        <end position="85"/>
    </location>
</feature>
<feature type="domain" description="Sushi" evidence="7">
    <location>
        <begin position="521"/>
        <end position="579"/>
    </location>
</feature>
<feature type="domain" description="Sushi" evidence="7">
    <location>
        <begin position="461"/>
        <end position="520"/>
    </location>
</feature>
<dbReference type="InterPro" id="IPR035976">
    <property type="entry name" value="Sushi/SCR/CCP_sf"/>
</dbReference>
<keyword evidence="1 5" id="KW-0768">Sushi</keyword>